<reference evidence="1 2" key="2">
    <citation type="submission" date="2009-02" db="EMBL/GenBank/DDBJ databases">
        <title>Draft genome sequence of Blautia hydrogenotrophica DSM 10507 (Ruminococcus hydrogenotrophicus DSM 10507).</title>
        <authorList>
            <person name="Sudarsanam P."/>
            <person name="Ley R."/>
            <person name="Guruge J."/>
            <person name="Turnbaugh P.J."/>
            <person name="Mahowald M."/>
            <person name="Liep D."/>
            <person name="Gordon J."/>
        </authorList>
    </citation>
    <scope>NUCLEOTIDE SEQUENCE [LARGE SCALE GENOMIC DNA]</scope>
    <source>
        <strain evidence="2">DSM 10507 / JCM 14656 / S5a33</strain>
    </source>
</reference>
<organism evidence="1 2">
    <name type="scientific">Blautia hydrogenotrophica (strain DSM 10507 / JCM 14656 / S5a33)</name>
    <name type="common">Ruminococcus hydrogenotrophicus</name>
    <dbReference type="NCBI Taxonomy" id="476272"/>
    <lineage>
        <taxon>Bacteria</taxon>
        <taxon>Bacillati</taxon>
        <taxon>Bacillota</taxon>
        <taxon>Clostridia</taxon>
        <taxon>Lachnospirales</taxon>
        <taxon>Lachnospiraceae</taxon>
        <taxon>Blautia</taxon>
    </lineage>
</organism>
<protein>
    <recommendedName>
        <fullName evidence="3">Tetratricopeptide repeat protein</fullName>
    </recommendedName>
</protein>
<evidence type="ECO:0000313" key="1">
    <source>
        <dbReference type="EMBL" id="EEG48284.1"/>
    </source>
</evidence>
<sequence length="202" mass="23662">MGFFSSIFSGNKRQVFTPDFSKSEYDNWLDYLDKGGTSDEWEKLIKANDWKFQTGRNREGNTKGKWNDSAWSDRRHKAITDKYFSQMHSIEEEWSITYNLNDFSGKCAQKLERECIENIKLYKEMAKIEQLYNETPPPNAPAFKRLAMLYEKQNNFEEAVSVCCDALRAGAWGDNMRSRLARMIKKTGRAPTDEEMKLMNNE</sequence>
<accession>C0CPM3</accession>
<evidence type="ECO:0008006" key="3">
    <source>
        <dbReference type="Google" id="ProtNLM"/>
    </source>
</evidence>
<name>C0CPM3_BLAHS</name>
<dbReference type="EMBL" id="ACBZ01000156">
    <property type="protein sequence ID" value="EEG48284.1"/>
    <property type="molecule type" value="Genomic_DNA"/>
</dbReference>
<reference evidence="1 2" key="1">
    <citation type="submission" date="2009-01" db="EMBL/GenBank/DDBJ databases">
        <authorList>
            <person name="Fulton L."/>
            <person name="Clifton S."/>
            <person name="Fulton B."/>
            <person name="Xu J."/>
            <person name="Minx P."/>
            <person name="Pepin K.H."/>
            <person name="Johnson M."/>
            <person name="Bhonagiri V."/>
            <person name="Nash W.E."/>
            <person name="Mardis E.R."/>
            <person name="Wilson R.K."/>
        </authorList>
    </citation>
    <scope>NUCLEOTIDE SEQUENCE [LARGE SCALE GENOMIC DNA]</scope>
    <source>
        <strain evidence="2">DSM 10507 / JCM 14656 / S5a33</strain>
    </source>
</reference>
<gene>
    <name evidence="1" type="ORF">RUMHYD_02824</name>
</gene>
<dbReference type="Proteomes" id="UP000003100">
    <property type="component" value="Unassembled WGS sequence"/>
</dbReference>
<comment type="caution">
    <text evidence="1">The sequence shown here is derived from an EMBL/GenBank/DDBJ whole genome shotgun (WGS) entry which is preliminary data.</text>
</comment>
<evidence type="ECO:0000313" key="2">
    <source>
        <dbReference type="Proteomes" id="UP000003100"/>
    </source>
</evidence>
<dbReference type="AlphaFoldDB" id="C0CPM3"/>
<proteinExistence type="predicted"/>
<dbReference type="PATRIC" id="fig|476272.21.peg.956"/>
<keyword evidence="2" id="KW-1185">Reference proteome</keyword>
<dbReference type="HOGENOM" id="CLU_1352436_0_0_9"/>